<reference evidence="6" key="2">
    <citation type="journal article" date="2010" name="PLoS Genet.">
        <title>Structure, function, and evolution of the Thiomonas spp. genome.</title>
        <authorList>
            <person name="Arsene-Ploetze F."/>
            <person name="Koechler S."/>
            <person name="Marchal M."/>
            <person name="Coppee J.Y."/>
            <person name="Chandler M."/>
            <person name="Bonnefoy V."/>
            <person name="Brochier-Armanet C."/>
            <person name="Barakat M."/>
            <person name="Barbe V."/>
            <person name="Battaglia-Brunet F."/>
            <person name="Bruneel O."/>
            <person name="Bryan C.G."/>
            <person name="Cleiss-Arnold J."/>
            <person name="Cruveiller S."/>
            <person name="Erhardt M."/>
            <person name="Heinrich-Salmeron A."/>
            <person name="Hommais F."/>
            <person name="Joulian C."/>
            <person name="Krin E."/>
            <person name="Lieutaud A."/>
            <person name="Lievremont D."/>
            <person name="Michel C."/>
            <person name="Muller D."/>
            <person name="Ortet P."/>
            <person name="Proux C."/>
            <person name="Siguier P."/>
            <person name="Roche D."/>
            <person name="Rouy Z."/>
            <person name="Salvignol G."/>
            <person name="Slyemi D."/>
            <person name="Talla E."/>
            <person name="Weiss S."/>
            <person name="Weissenbach J."/>
            <person name="Medigue C."/>
            <person name="Bertin P.N."/>
        </authorList>
    </citation>
    <scope>NUCLEOTIDE SEQUENCE [LARGE SCALE GENOMIC DNA]</scope>
    <source>
        <strain evidence="6">DSM 22701 / CIP 110005 / 3As</strain>
    </source>
</reference>
<evidence type="ECO:0000256" key="3">
    <source>
        <dbReference type="ARBA" id="ARBA00023125"/>
    </source>
</evidence>
<evidence type="ECO:0000256" key="1">
    <source>
        <dbReference type="ARBA" id="ARBA00010529"/>
    </source>
</evidence>
<dbReference type="GO" id="GO:0003677">
    <property type="term" value="F:DNA binding"/>
    <property type="evidence" value="ECO:0007669"/>
    <property type="project" value="UniProtKB-KW"/>
</dbReference>
<dbReference type="Pfam" id="PF00216">
    <property type="entry name" value="Bac_DNA_binding"/>
    <property type="match status" value="1"/>
</dbReference>
<dbReference type="InterPro" id="IPR010992">
    <property type="entry name" value="IHF-like_DNA-bd_dom_sf"/>
</dbReference>
<dbReference type="KEGG" id="thi:THI_2373"/>
<name>D6CUN8_THIA3</name>
<keyword evidence="2" id="KW-0226">DNA condensation</keyword>
<dbReference type="Gene3D" id="4.10.520.10">
    <property type="entry name" value="IHF-like DNA-binding proteins"/>
    <property type="match status" value="1"/>
</dbReference>
<evidence type="ECO:0000313" key="5">
    <source>
        <dbReference type="EMBL" id="CAZ89007.1"/>
    </source>
</evidence>
<dbReference type="PANTHER" id="PTHR33175">
    <property type="entry name" value="DNA-BINDING PROTEIN HU"/>
    <property type="match status" value="1"/>
</dbReference>
<sequence>MLESHPHLARKDAEEAGEVILNGIMRAVAEGKRVEIRNFGVFSASLRKAHLTRSPKTAKPVPKASARFPKFRADKPLQALEPIALKQTALSPVALDAASASPIVTSF</sequence>
<evidence type="ECO:0000313" key="6">
    <source>
        <dbReference type="Proteomes" id="UP000002372"/>
    </source>
</evidence>
<dbReference type="OrthoDB" id="9799835at2"/>
<dbReference type="RefSeq" id="WP_013106300.1">
    <property type="nucleotide sequence ID" value="NZ_LN831668.1"/>
</dbReference>
<dbReference type="GO" id="GO:0005829">
    <property type="term" value="C:cytosol"/>
    <property type="evidence" value="ECO:0007669"/>
    <property type="project" value="TreeGrafter"/>
</dbReference>
<dbReference type="eggNOG" id="COG0776">
    <property type="taxonomic scope" value="Bacteria"/>
</dbReference>
<gene>
    <name evidence="5" type="ordered locus">THI_2373</name>
</gene>
<dbReference type="EMBL" id="FP475956">
    <property type="protein sequence ID" value="CAZ89007.1"/>
    <property type="molecule type" value="Genomic_DNA"/>
</dbReference>
<dbReference type="AlphaFoldDB" id="D6CUN8"/>
<dbReference type="InterPro" id="IPR000119">
    <property type="entry name" value="Hist_DNA-bd"/>
</dbReference>
<evidence type="ECO:0000256" key="4">
    <source>
        <dbReference type="RuleBase" id="RU003939"/>
    </source>
</evidence>
<dbReference type="SUPFAM" id="SSF47729">
    <property type="entry name" value="IHF-like DNA-binding proteins"/>
    <property type="match status" value="1"/>
</dbReference>
<dbReference type="SMART" id="SM00411">
    <property type="entry name" value="BHL"/>
    <property type="match status" value="1"/>
</dbReference>
<comment type="similarity">
    <text evidence="1 4">Belongs to the bacterial histone-like protein family.</text>
</comment>
<dbReference type="GO" id="GO:0030261">
    <property type="term" value="P:chromosome condensation"/>
    <property type="evidence" value="ECO:0007669"/>
    <property type="project" value="UniProtKB-KW"/>
</dbReference>
<reference key="1">
    <citation type="submission" date="2009-07" db="EMBL/GenBank/DDBJ databases">
        <authorList>
            <person name="Genoscope - CEA"/>
        </authorList>
    </citation>
    <scope>NUCLEOTIDE SEQUENCE</scope>
    <source>
        <strain>3As</strain>
    </source>
</reference>
<evidence type="ECO:0000256" key="2">
    <source>
        <dbReference type="ARBA" id="ARBA00023067"/>
    </source>
</evidence>
<keyword evidence="3" id="KW-0238">DNA-binding</keyword>
<dbReference type="HOGENOM" id="CLU_105066_2_0_4"/>
<dbReference type="Proteomes" id="UP000002372">
    <property type="component" value="Chromosome"/>
</dbReference>
<proteinExistence type="inferred from homology"/>
<protein>
    <submittedName>
        <fullName evidence="5">Integration host factor (IHF)</fullName>
    </submittedName>
</protein>
<organism evidence="5 6">
    <name type="scientific">Thiomonas arsenitoxydans (strain DSM 22701 / CIP 110005 / 3As)</name>
    <dbReference type="NCBI Taxonomy" id="426114"/>
    <lineage>
        <taxon>Bacteria</taxon>
        <taxon>Pseudomonadati</taxon>
        <taxon>Pseudomonadota</taxon>
        <taxon>Betaproteobacteria</taxon>
        <taxon>Burkholderiales</taxon>
        <taxon>Thiomonas</taxon>
    </lineage>
</organism>
<accession>D6CUN8</accession>
<dbReference type="PANTHER" id="PTHR33175:SF3">
    <property type="entry name" value="DNA-BINDING PROTEIN HU-BETA"/>
    <property type="match status" value="1"/>
</dbReference>
<dbReference type="GO" id="GO:0030527">
    <property type="term" value="F:structural constituent of chromatin"/>
    <property type="evidence" value="ECO:0007669"/>
    <property type="project" value="InterPro"/>
</dbReference>